<feature type="compositionally biased region" description="Basic and acidic residues" evidence="1">
    <location>
        <begin position="451"/>
        <end position="464"/>
    </location>
</feature>
<keyword evidence="4" id="KW-1185">Reference proteome</keyword>
<organism evidence="3 4">
    <name type="scientific">Lymnaea stagnalis</name>
    <name type="common">Great pond snail</name>
    <name type="synonym">Helix stagnalis</name>
    <dbReference type="NCBI Taxonomy" id="6523"/>
    <lineage>
        <taxon>Eukaryota</taxon>
        <taxon>Metazoa</taxon>
        <taxon>Spiralia</taxon>
        <taxon>Lophotrochozoa</taxon>
        <taxon>Mollusca</taxon>
        <taxon>Gastropoda</taxon>
        <taxon>Heterobranchia</taxon>
        <taxon>Euthyneura</taxon>
        <taxon>Panpulmonata</taxon>
        <taxon>Hygrophila</taxon>
        <taxon>Lymnaeoidea</taxon>
        <taxon>Lymnaeidae</taxon>
        <taxon>Lymnaea</taxon>
    </lineage>
</organism>
<feature type="region of interest" description="Disordered" evidence="1">
    <location>
        <begin position="451"/>
        <end position="497"/>
    </location>
</feature>
<feature type="compositionally biased region" description="Low complexity" evidence="1">
    <location>
        <begin position="230"/>
        <end position="243"/>
    </location>
</feature>
<comment type="caution">
    <text evidence="3">The sequence shown here is derived from an EMBL/GenBank/DDBJ whole genome shotgun (WGS) entry which is preliminary data.</text>
</comment>
<feature type="non-terminal residue" evidence="3">
    <location>
        <position position="1"/>
    </location>
</feature>
<feature type="region of interest" description="Disordered" evidence="1">
    <location>
        <begin position="295"/>
        <end position="361"/>
    </location>
</feature>
<feature type="compositionally biased region" description="Basic and acidic residues" evidence="1">
    <location>
        <begin position="244"/>
        <end position="265"/>
    </location>
</feature>
<feature type="region of interest" description="Disordered" evidence="1">
    <location>
        <begin position="574"/>
        <end position="632"/>
    </location>
</feature>
<dbReference type="EMBL" id="CAXITT010000004">
    <property type="protein sequence ID" value="CAL1526324.1"/>
    <property type="molecule type" value="Genomic_DNA"/>
</dbReference>
<dbReference type="GO" id="GO:0000977">
    <property type="term" value="F:RNA polymerase II transcription regulatory region sequence-specific DNA binding"/>
    <property type="evidence" value="ECO:0007669"/>
    <property type="project" value="TreeGrafter"/>
</dbReference>
<dbReference type="AlphaFoldDB" id="A0AAV2H239"/>
<proteinExistence type="predicted"/>
<dbReference type="InterPro" id="IPR040126">
    <property type="entry name" value="STOX1/2"/>
</dbReference>
<dbReference type="PANTHER" id="PTHR22437:SF0">
    <property type="entry name" value="FI21431P1"/>
    <property type="match status" value="1"/>
</dbReference>
<dbReference type="GO" id="GO:0005737">
    <property type="term" value="C:cytoplasm"/>
    <property type="evidence" value="ECO:0007669"/>
    <property type="project" value="TreeGrafter"/>
</dbReference>
<feature type="non-terminal residue" evidence="3">
    <location>
        <position position="632"/>
    </location>
</feature>
<feature type="compositionally biased region" description="Polar residues" evidence="1">
    <location>
        <begin position="622"/>
        <end position="632"/>
    </location>
</feature>
<feature type="region of interest" description="Disordered" evidence="1">
    <location>
        <begin position="219"/>
        <end position="265"/>
    </location>
</feature>
<protein>
    <recommendedName>
        <fullName evidence="2">Winged helix Storkhead-box1 domain-containing protein</fullName>
    </recommendedName>
</protein>
<evidence type="ECO:0000256" key="1">
    <source>
        <dbReference type="SAM" id="MobiDB-lite"/>
    </source>
</evidence>
<accession>A0AAV2H239</accession>
<dbReference type="Pfam" id="PF10264">
    <property type="entry name" value="WHD_Storkhead"/>
    <property type="match status" value="1"/>
</dbReference>
<feature type="domain" description="Winged helix Storkhead-box1" evidence="2">
    <location>
        <begin position="80"/>
        <end position="158"/>
    </location>
</feature>
<feature type="compositionally biased region" description="Basic residues" evidence="1">
    <location>
        <begin position="586"/>
        <end position="600"/>
    </location>
</feature>
<evidence type="ECO:0000259" key="2">
    <source>
        <dbReference type="Pfam" id="PF10264"/>
    </source>
</evidence>
<dbReference type="InterPro" id="IPR019391">
    <property type="entry name" value="Storkhead-box_WHD"/>
</dbReference>
<gene>
    <name evidence="3" type="ORF">GSLYS_00000501001</name>
</gene>
<feature type="compositionally biased region" description="Pro residues" evidence="1">
    <location>
        <begin position="323"/>
        <end position="333"/>
    </location>
</feature>
<evidence type="ECO:0000313" key="4">
    <source>
        <dbReference type="Proteomes" id="UP001497497"/>
    </source>
</evidence>
<reference evidence="3 4" key="1">
    <citation type="submission" date="2024-04" db="EMBL/GenBank/DDBJ databases">
        <authorList>
            <consortium name="Genoscope - CEA"/>
            <person name="William W."/>
        </authorList>
    </citation>
    <scope>NUCLEOTIDE SEQUENCE [LARGE SCALE GENOMIC DNA]</scope>
</reference>
<dbReference type="GO" id="GO:0006357">
    <property type="term" value="P:regulation of transcription by RNA polymerase II"/>
    <property type="evidence" value="ECO:0007669"/>
    <property type="project" value="InterPro"/>
</dbReference>
<name>A0AAV2H239_LYMST</name>
<evidence type="ECO:0000313" key="3">
    <source>
        <dbReference type="EMBL" id="CAL1526324.1"/>
    </source>
</evidence>
<dbReference type="PANTHER" id="PTHR22437">
    <property type="entry name" value="WINGED HELIX DOMAIN-CONTAINING PROTEIN"/>
    <property type="match status" value="1"/>
</dbReference>
<feature type="compositionally biased region" description="Basic and acidic residues" evidence="1">
    <location>
        <begin position="349"/>
        <end position="359"/>
    </location>
</feature>
<dbReference type="Proteomes" id="UP001497497">
    <property type="component" value="Unassembled WGS sequence"/>
</dbReference>
<feature type="compositionally biased region" description="Basic residues" evidence="1">
    <location>
        <begin position="479"/>
        <end position="488"/>
    </location>
</feature>
<dbReference type="GO" id="GO:0005634">
    <property type="term" value="C:nucleus"/>
    <property type="evidence" value="ECO:0007669"/>
    <property type="project" value="TreeGrafter"/>
</dbReference>
<sequence>NGKELLNDFKIRNKTCYWNPSLVESIKSLEYKGFVEPSTILVTGGDIHLENLRSAWGRRVLKAPAGFTIERIGDVNGIQMQVIPQTQFMPLPDALCSIIMDLNMRRIMATLDVILEKLSQWYKDMTVPTQQLVFDTLANLIKDRKVFHTGSGYFVVTPDTNRLQSINNSYLPTNASWLPYHPMYVPVFQGQVGQQPPLLPSRAHMRSISCQVTTIEESSEEEDLAEKVKAGSTGKSSRSSSLARSKELKDEKKHPKTAEKKLENIGELKRSSSIKYKGEKGKAVKDVNLKSSNINQEKEKGEKTSIFSKIFGRKKKDKDKALMPPPPPPPPVFHPLVLPSVTSNSDATSEGKEPKDKEYATFSAQFPPPEWLWYQQQLEKQKRTESWVTVVTHQTTKVSAVLQSSKVTTLPPTGARPTAINDQRYLSAKRPPVPLNQQNVDYMSMNAIGRLKDKNPTNESEFVKPRPLRPDNLYESFRNPKHHHHHRKSTDFDKLDDEKKQHLTSEYDVIDHGDVTPCHDSNVYHSVSALSPVAHLSDESTYAKLIEQPKLGPLHSTPRYDGQNDRTTYRVEGHEARDRIYGPPNHPHKRKSHRSRRRAQRMYSYYGQGDDISYEYKGRLPTKNSSTLQSRD</sequence>